<reference evidence="2" key="1">
    <citation type="journal article" date="2011" name="Nat. Biotechnol.">
        <title>Genome sequencing and comparison of two nonhuman primate animal models, the cynomolgus and Chinese rhesus macaques.</title>
        <authorList>
            <person name="Yan G."/>
            <person name="Zhang G."/>
            <person name="Fang X."/>
            <person name="Zhang Y."/>
            <person name="Li C."/>
            <person name="Ling F."/>
            <person name="Cooper D.N."/>
            <person name="Li Q."/>
            <person name="Li Y."/>
            <person name="van Gool A.J."/>
            <person name="Du H."/>
            <person name="Chen J."/>
            <person name="Chen R."/>
            <person name="Zhang P."/>
            <person name="Huang Z."/>
            <person name="Thompson J.R."/>
            <person name="Meng Y."/>
            <person name="Bai Y."/>
            <person name="Wang J."/>
            <person name="Zhuo M."/>
            <person name="Wang T."/>
            <person name="Huang Y."/>
            <person name="Wei L."/>
            <person name="Li J."/>
            <person name="Wang Z."/>
            <person name="Hu H."/>
            <person name="Yang P."/>
            <person name="Le L."/>
            <person name="Stenson P.D."/>
            <person name="Li B."/>
            <person name="Liu X."/>
            <person name="Ball E.V."/>
            <person name="An N."/>
            <person name="Huang Q."/>
            <person name="Zhang Y."/>
            <person name="Fan W."/>
            <person name="Zhang X."/>
            <person name="Li Y."/>
            <person name="Wang W."/>
            <person name="Katze M.G."/>
            <person name="Su B."/>
            <person name="Nielsen R."/>
            <person name="Yang H."/>
            <person name="Wang J."/>
            <person name="Wang X."/>
            <person name="Wang J."/>
        </authorList>
    </citation>
    <scope>NUCLEOTIDE SEQUENCE [LARGE SCALE GENOMIC DNA]</scope>
    <source>
        <strain evidence="2">CR-5</strain>
    </source>
</reference>
<name>G7ME27_MACMU</name>
<accession>G7ME27</accession>
<sequence length="208" mass="22478">MGEGTWRGKGPGNGPDRELVLTGRRWRGRAPQAFHGPFLLLHVHAHPTHTFHVTASQPPPSDQREQELQGEPVPLPQPRLPKKQCLELAVSHLPNCMCSPVVGRASGAVPKMFLALSPWSPFITHVRFNELHAYQPQAITALTDGSGGDIPGQPLARKDQMIPRKQVALVLTSQEASASSLISAGKTPVDWALPGAFTGFQLYSIPGS</sequence>
<evidence type="ECO:0000256" key="1">
    <source>
        <dbReference type="SAM" id="MobiDB-lite"/>
    </source>
</evidence>
<dbReference type="AlphaFoldDB" id="G7ME27"/>
<proteinExistence type="predicted"/>
<feature type="region of interest" description="Disordered" evidence="1">
    <location>
        <begin position="52"/>
        <end position="79"/>
    </location>
</feature>
<gene>
    <name evidence="2" type="ORF">EGK_01450</name>
</gene>
<dbReference type="EMBL" id="CM001253">
    <property type="protein sequence ID" value="EHH15374.1"/>
    <property type="molecule type" value="Genomic_DNA"/>
</dbReference>
<organism evidence="2">
    <name type="scientific">Macaca mulatta</name>
    <name type="common">Rhesus macaque</name>
    <dbReference type="NCBI Taxonomy" id="9544"/>
    <lineage>
        <taxon>Eukaryota</taxon>
        <taxon>Metazoa</taxon>
        <taxon>Chordata</taxon>
        <taxon>Craniata</taxon>
        <taxon>Vertebrata</taxon>
        <taxon>Euteleostomi</taxon>
        <taxon>Mammalia</taxon>
        <taxon>Eutheria</taxon>
        <taxon>Euarchontoglires</taxon>
        <taxon>Primates</taxon>
        <taxon>Haplorrhini</taxon>
        <taxon>Catarrhini</taxon>
        <taxon>Cercopithecidae</taxon>
        <taxon>Cercopithecinae</taxon>
        <taxon>Macaca</taxon>
    </lineage>
</organism>
<protein>
    <submittedName>
        <fullName evidence="2">Uncharacterized protein</fullName>
    </submittedName>
</protein>
<dbReference type="Proteomes" id="UP000013456">
    <property type="component" value="Chromosome 1"/>
</dbReference>
<evidence type="ECO:0000313" key="2">
    <source>
        <dbReference type="EMBL" id="EHH15374.1"/>
    </source>
</evidence>